<keyword evidence="2" id="KW-0012">Acyltransferase</keyword>
<dbReference type="Proteomes" id="UP001172673">
    <property type="component" value="Unassembled WGS sequence"/>
</dbReference>
<dbReference type="AlphaFoldDB" id="A0AA39CGD0"/>
<feature type="domain" description="N-acetyltransferase" evidence="3">
    <location>
        <begin position="8"/>
        <end position="165"/>
    </location>
</feature>
<evidence type="ECO:0000313" key="4">
    <source>
        <dbReference type="EMBL" id="KAJ9607136.1"/>
    </source>
</evidence>
<evidence type="ECO:0000259" key="3">
    <source>
        <dbReference type="PROSITE" id="PS51186"/>
    </source>
</evidence>
<organism evidence="4 5">
    <name type="scientific">Cladophialophora chaetospira</name>
    <dbReference type="NCBI Taxonomy" id="386627"/>
    <lineage>
        <taxon>Eukaryota</taxon>
        <taxon>Fungi</taxon>
        <taxon>Dikarya</taxon>
        <taxon>Ascomycota</taxon>
        <taxon>Pezizomycotina</taxon>
        <taxon>Eurotiomycetes</taxon>
        <taxon>Chaetothyriomycetidae</taxon>
        <taxon>Chaetothyriales</taxon>
        <taxon>Herpotrichiellaceae</taxon>
        <taxon>Cladophialophora</taxon>
    </lineage>
</organism>
<dbReference type="Gene3D" id="3.40.630.30">
    <property type="match status" value="1"/>
</dbReference>
<keyword evidence="5" id="KW-1185">Reference proteome</keyword>
<dbReference type="EMBL" id="JAPDRK010000012">
    <property type="protein sequence ID" value="KAJ9607136.1"/>
    <property type="molecule type" value="Genomic_DNA"/>
</dbReference>
<comment type="caution">
    <text evidence="4">The sequence shown here is derived from an EMBL/GenBank/DDBJ whole genome shotgun (WGS) entry which is preliminary data.</text>
</comment>
<proteinExistence type="predicted"/>
<accession>A0AA39CGD0</accession>
<gene>
    <name evidence="4" type="ORF">H2200_008208</name>
</gene>
<dbReference type="PANTHER" id="PTHR43800:SF1">
    <property type="entry name" value="PEPTIDYL-LYSINE N-ACETYLTRANSFERASE YJAB"/>
    <property type="match status" value="1"/>
</dbReference>
<dbReference type="PANTHER" id="PTHR43800">
    <property type="entry name" value="PEPTIDYL-LYSINE N-ACETYLTRANSFERASE YJAB"/>
    <property type="match status" value="1"/>
</dbReference>
<evidence type="ECO:0000256" key="1">
    <source>
        <dbReference type="ARBA" id="ARBA00022679"/>
    </source>
</evidence>
<dbReference type="PROSITE" id="PS51186">
    <property type="entry name" value="GNAT"/>
    <property type="match status" value="1"/>
</dbReference>
<dbReference type="SUPFAM" id="SSF55729">
    <property type="entry name" value="Acyl-CoA N-acyltransferases (Nat)"/>
    <property type="match status" value="1"/>
</dbReference>
<name>A0AA39CGD0_9EURO</name>
<keyword evidence="1" id="KW-0808">Transferase</keyword>
<evidence type="ECO:0000313" key="5">
    <source>
        <dbReference type="Proteomes" id="UP001172673"/>
    </source>
</evidence>
<dbReference type="InterPro" id="IPR016181">
    <property type="entry name" value="Acyl_CoA_acyltransferase"/>
</dbReference>
<sequence>MNSNDGQRHVRPASESDIDYIWAIDSSATKKFGSIPALADLAASEESPEKFESWLNQGRVYLVEERDAPVGFVAAHEVNDVLHINEIGVHEDHQGKGIGALLLQAIFEWGQDIARQNNRDVARVSLTTYADVAWNGPWYKKHGFRKVEGELVGPWHAEEAKQDVQNLARPGYRRCFMLWEKKVVGG</sequence>
<dbReference type="CDD" id="cd04301">
    <property type="entry name" value="NAT_SF"/>
    <property type="match status" value="1"/>
</dbReference>
<dbReference type="InterPro" id="IPR000182">
    <property type="entry name" value="GNAT_dom"/>
</dbReference>
<evidence type="ECO:0000256" key="2">
    <source>
        <dbReference type="ARBA" id="ARBA00023315"/>
    </source>
</evidence>
<reference evidence="4" key="1">
    <citation type="submission" date="2022-10" db="EMBL/GenBank/DDBJ databases">
        <title>Culturing micro-colonial fungi from biological soil crusts in the Mojave desert and describing Neophaeococcomyces mojavensis, and introducing the new genera and species Taxawa tesnikishii.</title>
        <authorList>
            <person name="Kurbessoian T."/>
            <person name="Stajich J.E."/>
        </authorList>
    </citation>
    <scope>NUCLEOTIDE SEQUENCE</scope>
    <source>
        <strain evidence="4">TK_41</strain>
    </source>
</reference>
<dbReference type="GO" id="GO:0016747">
    <property type="term" value="F:acyltransferase activity, transferring groups other than amino-acyl groups"/>
    <property type="evidence" value="ECO:0007669"/>
    <property type="project" value="InterPro"/>
</dbReference>
<dbReference type="Pfam" id="PF13508">
    <property type="entry name" value="Acetyltransf_7"/>
    <property type="match status" value="1"/>
</dbReference>
<protein>
    <recommendedName>
        <fullName evidence="3">N-acetyltransferase domain-containing protein</fullName>
    </recommendedName>
</protein>